<organism evidence="4">
    <name type="scientific">Hydatigena taeniaeformis</name>
    <name type="common">Feline tapeworm</name>
    <name type="synonym">Taenia taeniaeformis</name>
    <dbReference type="NCBI Taxonomy" id="6205"/>
    <lineage>
        <taxon>Eukaryota</taxon>
        <taxon>Metazoa</taxon>
        <taxon>Spiralia</taxon>
        <taxon>Lophotrochozoa</taxon>
        <taxon>Platyhelminthes</taxon>
        <taxon>Cestoda</taxon>
        <taxon>Eucestoda</taxon>
        <taxon>Cyclophyllidea</taxon>
        <taxon>Taeniidae</taxon>
        <taxon>Hydatigera</taxon>
    </lineage>
</organism>
<dbReference type="STRING" id="6205.A0A0R3WYD9"/>
<reference evidence="2 3" key="2">
    <citation type="submission" date="2018-11" db="EMBL/GenBank/DDBJ databases">
        <authorList>
            <consortium name="Pathogen Informatics"/>
        </authorList>
    </citation>
    <scope>NUCLEOTIDE SEQUENCE [LARGE SCALE GENOMIC DNA]</scope>
</reference>
<reference evidence="4" key="1">
    <citation type="submission" date="2017-02" db="UniProtKB">
        <authorList>
            <consortium name="WormBaseParasite"/>
        </authorList>
    </citation>
    <scope>IDENTIFICATION</scope>
</reference>
<dbReference type="EMBL" id="UYWX01008946">
    <property type="protein sequence ID" value="VDM27625.1"/>
    <property type="molecule type" value="Genomic_DNA"/>
</dbReference>
<evidence type="ECO:0000256" key="1">
    <source>
        <dbReference type="SAM" id="MobiDB-lite"/>
    </source>
</evidence>
<evidence type="ECO:0000313" key="4">
    <source>
        <dbReference type="WBParaSite" id="TTAC_0000577901-mRNA-1"/>
    </source>
</evidence>
<keyword evidence="3" id="KW-1185">Reference proteome</keyword>
<dbReference type="AlphaFoldDB" id="A0A0R3WYD9"/>
<dbReference type="WBParaSite" id="TTAC_0000577901-mRNA-1">
    <property type="protein sequence ID" value="TTAC_0000577901-mRNA-1"/>
    <property type="gene ID" value="TTAC_0000577901"/>
</dbReference>
<feature type="region of interest" description="Disordered" evidence="1">
    <location>
        <begin position="108"/>
        <end position="166"/>
    </location>
</feature>
<gene>
    <name evidence="2" type="ORF">TTAC_LOCUS5764</name>
</gene>
<evidence type="ECO:0000313" key="2">
    <source>
        <dbReference type="EMBL" id="VDM27625.1"/>
    </source>
</evidence>
<accession>A0A0R3WYD9</accession>
<proteinExistence type="predicted"/>
<sequence>MENVSHKGLTSGVTRSRPDFDGEWCMTWLRLHPERISHLAMGSTAFDKPDDAKVLSMAEQWLYAPTTRLKDKRQQLHQRHQHHLQHLVDHPLGADLIKSVTLDGVRRRYHSPGETTPPSPSGSEIENQYQAGSGCGRSCSRHSNRIGRTSSEDDFLVTASDPEPSSLRFTSEGRLLASPTVLPSSLDRRVRRASVSEVARLEKGKNAEQENVGKEDVDPIVTVVKTHRHRLRRRGSLNK</sequence>
<evidence type="ECO:0000313" key="3">
    <source>
        <dbReference type="Proteomes" id="UP000274429"/>
    </source>
</evidence>
<protein>
    <submittedName>
        <fullName evidence="2 4">Uncharacterized protein</fullName>
    </submittedName>
</protein>
<name>A0A0R3WYD9_HYDTA</name>
<dbReference type="Proteomes" id="UP000274429">
    <property type="component" value="Unassembled WGS sequence"/>
</dbReference>